<dbReference type="InterPro" id="IPR022644">
    <property type="entry name" value="De-COase2_N"/>
</dbReference>
<dbReference type="EMBL" id="CP001804">
    <property type="protein sequence ID" value="ACY12668.1"/>
    <property type="molecule type" value="Genomic_DNA"/>
</dbReference>
<dbReference type="PRINTS" id="PR01179">
    <property type="entry name" value="ODADCRBXLASE"/>
</dbReference>
<dbReference type="Pfam" id="PF02784">
    <property type="entry name" value="Orn_Arg_deC_N"/>
    <property type="match status" value="1"/>
</dbReference>
<evidence type="ECO:0000313" key="19">
    <source>
        <dbReference type="Proteomes" id="UP000001880"/>
    </source>
</evidence>
<sequence length="650" mass="73198">MARPKSVSSSPDPLRRWSIADSLETYSISRWGSGYVSINDKGNLLITPRGPEHGSIDLKALVEEIKLRGIPTPILLRFSDILRSRIELLNQAFGSAIAEYEYRGQYRGVYPIKVNQSRIVVQEIIEFGRPYHYGLEAGSKPELLAVMAVHDDPDALIICNGYKDDEYIETALSASRLGRKVVLVIEKPDEIDHIHSVAQSLGIRPTVGMRARLSARGAGRWEQSGGDRSKFGLSPAEMLQAVDKLRSWGQLDGLELLHFHLGSQISSIRSIKTALREAGRLFVELHKLGCEGLQYFDVGGGLGVDYDGSQTNFASSMNYTVQEYANDVVFTIQEICDEAEVPHPNIVTESGRAVAAHHSVLVVDVLAVSEFQDFPVPAEIEDEDAPQLLRNLHETFQAISVKNVHESYHDALEYKEQVLQLFNLGHLSLEHRVLCEQIFWATCQRLLAIVRNLPHVPEELESLNRALADTYFCNFSTFQSLPDSWAVGQLFPIVPIHRLDEEPTRRGILADITCDSDGKIDQFIDMRDVKRYLELHRPGADEYYLGMFLVGAYQEILGDMHNLFGDTYTVHVSLDEDGNGYSIDEVVPGDTVSEVLRYVGYEPSELLRRVRQRVEHAVRQNWITLEEARQLIARFSEGLSGYTYLEPTTR</sequence>
<dbReference type="GO" id="GO:0033388">
    <property type="term" value="P:putrescine biosynthetic process from arginine"/>
    <property type="evidence" value="ECO:0007669"/>
    <property type="project" value="UniProtKB-ARBA"/>
</dbReference>
<keyword evidence="11 12" id="KW-0456">Lyase</keyword>
<dbReference type="GO" id="GO:0008295">
    <property type="term" value="P:spermidine biosynthetic process"/>
    <property type="evidence" value="ECO:0007669"/>
    <property type="project" value="UniProtKB-UniRule"/>
</dbReference>
<dbReference type="Gene3D" id="3.20.20.10">
    <property type="entry name" value="Alanine racemase"/>
    <property type="match status" value="1"/>
</dbReference>
<comment type="cofactor">
    <cofactor evidence="1 12 13">
        <name>pyridoxal 5'-phosphate</name>
        <dbReference type="ChEBI" id="CHEBI:597326"/>
    </cofactor>
</comment>
<dbReference type="GO" id="GO:0006527">
    <property type="term" value="P:L-arginine catabolic process"/>
    <property type="evidence" value="ECO:0007669"/>
    <property type="project" value="InterPro"/>
</dbReference>
<dbReference type="Proteomes" id="UP000001880">
    <property type="component" value="Chromosome"/>
</dbReference>
<keyword evidence="7 12" id="KW-0460">Magnesium</keyword>
<dbReference type="PANTHER" id="PTHR43295:SF9">
    <property type="entry name" value="BIOSYNTHETIC ARGININE DECARBOXYLASE"/>
    <property type="match status" value="1"/>
</dbReference>
<protein>
    <recommendedName>
        <fullName evidence="12">Biosynthetic arginine decarboxylase</fullName>
        <shortName evidence="12">ADC</shortName>
        <ecNumber evidence="12">4.1.1.19</ecNumber>
    </recommendedName>
</protein>
<dbReference type="Gene3D" id="1.20.58.930">
    <property type="match status" value="1"/>
</dbReference>
<reference evidence="18 19" key="1">
    <citation type="journal article" date="2010" name="Stand. Genomic Sci.">
        <title>Complete genome sequence of Haliangium ochraceum type strain (SMP-2).</title>
        <authorList>
            <consortium name="US DOE Joint Genome Institute (JGI-PGF)"/>
            <person name="Ivanova N."/>
            <person name="Daum C."/>
            <person name="Lang E."/>
            <person name="Abt B."/>
            <person name="Kopitz M."/>
            <person name="Saunders E."/>
            <person name="Lapidus A."/>
            <person name="Lucas S."/>
            <person name="Glavina Del Rio T."/>
            <person name="Nolan M."/>
            <person name="Tice H."/>
            <person name="Copeland A."/>
            <person name="Cheng J.F."/>
            <person name="Chen F."/>
            <person name="Bruce D."/>
            <person name="Goodwin L."/>
            <person name="Pitluck S."/>
            <person name="Mavromatis K."/>
            <person name="Pati A."/>
            <person name="Mikhailova N."/>
            <person name="Chen A."/>
            <person name="Palaniappan K."/>
            <person name="Land M."/>
            <person name="Hauser L."/>
            <person name="Chang Y.J."/>
            <person name="Jeffries C.D."/>
            <person name="Detter J.C."/>
            <person name="Brettin T."/>
            <person name="Rohde M."/>
            <person name="Goker M."/>
            <person name="Bristow J."/>
            <person name="Markowitz V."/>
            <person name="Eisen J.A."/>
            <person name="Hugenholtz P."/>
            <person name="Kyrpides N.C."/>
            <person name="Klenk H.P."/>
        </authorList>
    </citation>
    <scope>NUCLEOTIDE SEQUENCE [LARGE SCALE GENOMIC DNA]</scope>
    <source>
        <strain evidence="19">DSM 14365 / CIP 107738 / JCM 11303 / AJ 13395 / SMP-2</strain>
    </source>
</reference>
<keyword evidence="10 12" id="KW-0620">Polyamine biosynthesis</keyword>
<dbReference type="InterPro" id="IPR041128">
    <property type="entry name" value="Arg_decarbox_C"/>
</dbReference>
<dbReference type="InterPro" id="IPR009006">
    <property type="entry name" value="Ala_racemase/Decarboxylase_C"/>
</dbReference>
<gene>
    <name evidence="12" type="primary">speA</name>
    <name evidence="18" type="ordered locus">Hoch_0026</name>
</gene>
<keyword evidence="5 12" id="KW-0479">Metal-binding</keyword>
<accession>D0LFN4</accession>
<evidence type="ECO:0000256" key="10">
    <source>
        <dbReference type="ARBA" id="ARBA00023115"/>
    </source>
</evidence>
<keyword evidence="19" id="KW-1185">Reference proteome</keyword>
<organism evidence="18 19">
    <name type="scientific">Haliangium ochraceum (strain DSM 14365 / JCM 11303 / SMP-2)</name>
    <dbReference type="NCBI Taxonomy" id="502025"/>
    <lineage>
        <taxon>Bacteria</taxon>
        <taxon>Pseudomonadati</taxon>
        <taxon>Myxococcota</taxon>
        <taxon>Polyangia</taxon>
        <taxon>Haliangiales</taxon>
        <taxon>Kofleriaceae</taxon>
        <taxon>Haliangium</taxon>
    </lineage>
</organism>
<evidence type="ECO:0000256" key="9">
    <source>
        <dbReference type="ARBA" id="ARBA00023066"/>
    </source>
</evidence>
<dbReference type="PRINTS" id="PR01180">
    <property type="entry name" value="ARGDCRBXLASE"/>
</dbReference>
<dbReference type="Gene3D" id="1.10.287.3440">
    <property type="match status" value="1"/>
</dbReference>
<evidence type="ECO:0000256" key="2">
    <source>
        <dbReference type="ARBA" id="ARBA00001946"/>
    </source>
</evidence>
<dbReference type="GO" id="GO:0046872">
    <property type="term" value="F:metal ion binding"/>
    <property type="evidence" value="ECO:0007669"/>
    <property type="project" value="UniProtKB-KW"/>
</dbReference>
<comment type="function">
    <text evidence="3 12">Catalyzes the biosynthesis of agmatine from arginine.</text>
</comment>
<dbReference type="CDD" id="cd06830">
    <property type="entry name" value="PLPDE_III_ADC"/>
    <property type="match status" value="1"/>
</dbReference>
<dbReference type="InterPro" id="IPR002985">
    <property type="entry name" value="Arg_decrbxlase"/>
</dbReference>
<dbReference type="STRING" id="502025.Hoch_0026"/>
<evidence type="ECO:0000259" key="16">
    <source>
        <dbReference type="Pfam" id="PF17810"/>
    </source>
</evidence>
<evidence type="ECO:0000256" key="11">
    <source>
        <dbReference type="ARBA" id="ARBA00023239"/>
    </source>
</evidence>
<dbReference type="PROSITE" id="PS00879">
    <property type="entry name" value="ODR_DC_2_2"/>
    <property type="match status" value="1"/>
</dbReference>
<dbReference type="InterPro" id="IPR022657">
    <property type="entry name" value="De-COase2_CS"/>
</dbReference>
<dbReference type="OrthoDB" id="9802658at2"/>
<keyword evidence="8 12" id="KW-0663">Pyridoxal phosphate</keyword>
<comment type="catalytic activity">
    <reaction evidence="12">
        <text>L-arginine + H(+) = agmatine + CO2</text>
        <dbReference type="Rhea" id="RHEA:17641"/>
        <dbReference type="ChEBI" id="CHEBI:15378"/>
        <dbReference type="ChEBI" id="CHEBI:16526"/>
        <dbReference type="ChEBI" id="CHEBI:32682"/>
        <dbReference type="ChEBI" id="CHEBI:58145"/>
        <dbReference type="EC" id="4.1.1.19"/>
    </reaction>
</comment>
<dbReference type="EC" id="4.1.1.19" evidence="12"/>
<evidence type="ECO:0000259" key="17">
    <source>
        <dbReference type="Pfam" id="PF17944"/>
    </source>
</evidence>
<feature type="binding site" evidence="12">
    <location>
        <begin position="296"/>
        <end position="306"/>
    </location>
    <ligand>
        <name>substrate</name>
    </ligand>
</feature>
<evidence type="ECO:0000256" key="4">
    <source>
        <dbReference type="ARBA" id="ARBA00008357"/>
    </source>
</evidence>
<comment type="pathway">
    <text evidence="12">Amine and polyamine biosynthesis; agmatine biosynthesis; agmatine from L-arginine: step 1/1.</text>
</comment>
<evidence type="ECO:0000256" key="3">
    <source>
        <dbReference type="ARBA" id="ARBA00002257"/>
    </source>
</evidence>
<dbReference type="AlphaFoldDB" id="D0LFN4"/>
<dbReference type="PROSITE" id="PS00878">
    <property type="entry name" value="ODR_DC_2_1"/>
    <property type="match status" value="1"/>
</dbReference>
<dbReference type="InterPro" id="IPR029066">
    <property type="entry name" value="PLP-binding_barrel"/>
</dbReference>
<dbReference type="Pfam" id="PF17810">
    <property type="entry name" value="Arg_decarb_HB"/>
    <property type="match status" value="1"/>
</dbReference>
<feature type="domain" description="Arginine decarboxylase C-terminal helical" evidence="17">
    <location>
        <begin position="592"/>
        <end position="645"/>
    </location>
</feature>
<feature type="active site" description="Proton donor" evidence="14">
    <location>
        <position position="514"/>
    </location>
</feature>
<dbReference type="PANTHER" id="PTHR43295">
    <property type="entry name" value="ARGININE DECARBOXYLASE"/>
    <property type="match status" value="1"/>
</dbReference>
<dbReference type="SUPFAM" id="SSF50621">
    <property type="entry name" value="Alanine racemase C-terminal domain-like"/>
    <property type="match status" value="1"/>
</dbReference>
<evidence type="ECO:0000256" key="12">
    <source>
        <dbReference type="HAMAP-Rule" id="MF_01417"/>
    </source>
</evidence>
<feature type="domain" description="Arginine decarboxylase helical bundle" evidence="16">
    <location>
        <begin position="382"/>
        <end position="464"/>
    </location>
</feature>
<dbReference type="HAMAP" id="MF_01417">
    <property type="entry name" value="SpeA"/>
    <property type="match status" value="1"/>
</dbReference>
<dbReference type="FunFam" id="3.20.20.10:FF:000001">
    <property type="entry name" value="Biosynthetic arginine decarboxylase"/>
    <property type="match status" value="1"/>
</dbReference>
<evidence type="ECO:0000313" key="18">
    <source>
        <dbReference type="EMBL" id="ACY12668.1"/>
    </source>
</evidence>
<dbReference type="PIRSF" id="PIRSF001336">
    <property type="entry name" value="Arg_decrbxlase"/>
    <property type="match status" value="1"/>
</dbReference>
<comment type="cofactor">
    <cofactor evidence="2 12">
        <name>Mg(2+)</name>
        <dbReference type="ChEBI" id="CHEBI:18420"/>
    </cofactor>
</comment>
<dbReference type="Pfam" id="PF17944">
    <property type="entry name" value="Arg_decarbox_C"/>
    <property type="match status" value="1"/>
</dbReference>
<evidence type="ECO:0000259" key="15">
    <source>
        <dbReference type="Pfam" id="PF02784"/>
    </source>
</evidence>
<dbReference type="InterPro" id="IPR040634">
    <property type="entry name" value="Arg_decarb_HB"/>
</dbReference>
<dbReference type="SUPFAM" id="SSF51419">
    <property type="entry name" value="PLP-binding barrel"/>
    <property type="match status" value="1"/>
</dbReference>
<evidence type="ECO:0000256" key="8">
    <source>
        <dbReference type="ARBA" id="ARBA00022898"/>
    </source>
</evidence>
<name>D0LFN4_HALO1</name>
<evidence type="ECO:0000256" key="13">
    <source>
        <dbReference type="PIRSR" id="PIRSR001336-50"/>
    </source>
</evidence>
<dbReference type="HOGENOM" id="CLU_027243_1_0_7"/>
<comment type="similarity">
    <text evidence="4 12">Belongs to the Orn/Lys/Arg decarboxylase class-II family. SpeA subfamily.</text>
</comment>
<proteinExistence type="inferred from homology"/>
<dbReference type="NCBIfam" id="TIGR01273">
    <property type="entry name" value="speA"/>
    <property type="match status" value="1"/>
</dbReference>
<evidence type="ECO:0000256" key="1">
    <source>
        <dbReference type="ARBA" id="ARBA00001933"/>
    </source>
</evidence>
<dbReference type="InterPro" id="IPR000183">
    <property type="entry name" value="Orn/DAP/Arg_de-COase"/>
</dbReference>
<dbReference type="InterPro" id="IPR022653">
    <property type="entry name" value="De-COase2_pyr-phos_BS"/>
</dbReference>
<dbReference type="GO" id="GO:0008792">
    <property type="term" value="F:arginine decarboxylase activity"/>
    <property type="evidence" value="ECO:0007669"/>
    <property type="project" value="UniProtKB-UniRule"/>
</dbReference>
<dbReference type="eggNOG" id="COG1166">
    <property type="taxonomic scope" value="Bacteria"/>
</dbReference>
<evidence type="ECO:0000256" key="14">
    <source>
        <dbReference type="PIRSR" id="PIRSR600183-50"/>
    </source>
</evidence>
<dbReference type="RefSeq" id="WP_012825295.1">
    <property type="nucleotide sequence ID" value="NC_013440.1"/>
</dbReference>
<evidence type="ECO:0000256" key="6">
    <source>
        <dbReference type="ARBA" id="ARBA00022793"/>
    </source>
</evidence>
<evidence type="ECO:0000256" key="7">
    <source>
        <dbReference type="ARBA" id="ARBA00022842"/>
    </source>
</evidence>
<dbReference type="UniPathway" id="UPA00186">
    <property type="reaction ID" value="UER00284"/>
</dbReference>
<feature type="domain" description="Orn/DAP/Arg decarboxylase 2 N-terminal" evidence="15">
    <location>
        <begin position="105"/>
        <end position="356"/>
    </location>
</feature>
<dbReference type="Gene3D" id="2.40.37.10">
    <property type="entry name" value="Lyase, Ornithine Decarboxylase, Chain A, domain 1"/>
    <property type="match status" value="1"/>
</dbReference>
<dbReference type="KEGG" id="hoh:Hoch_0026"/>
<dbReference type="NCBIfam" id="NF003763">
    <property type="entry name" value="PRK05354.1"/>
    <property type="match status" value="1"/>
</dbReference>
<feature type="modified residue" description="N6-(pyridoxal phosphate)lysine" evidence="12 13">
    <location>
        <position position="113"/>
    </location>
</feature>
<keyword evidence="6 12" id="KW-0210">Decarboxylase</keyword>
<keyword evidence="9 12" id="KW-0745">Spermidine biosynthesis</keyword>
<evidence type="ECO:0000256" key="5">
    <source>
        <dbReference type="ARBA" id="ARBA00022723"/>
    </source>
</evidence>